<organism evidence="2 3">
    <name type="scientific">Hymenobacter humi</name>
    <dbReference type="NCBI Taxonomy" id="1411620"/>
    <lineage>
        <taxon>Bacteria</taxon>
        <taxon>Pseudomonadati</taxon>
        <taxon>Bacteroidota</taxon>
        <taxon>Cytophagia</taxon>
        <taxon>Cytophagales</taxon>
        <taxon>Hymenobacteraceae</taxon>
        <taxon>Hymenobacter</taxon>
    </lineage>
</organism>
<reference evidence="2" key="3">
    <citation type="submission" date="2024-09" db="EMBL/GenBank/DDBJ databases">
        <authorList>
            <person name="Sun Q."/>
            <person name="Mori K."/>
        </authorList>
    </citation>
    <scope>NUCLEOTIDE SEQUENCE</scope>
    <source>
        <strain evidence="2">JCM 19635</strain>
    </source>
</reference>
<sequence>MEPTLARVFYSEVKIQKIDFLLRYPSYLCFELLRLHQETGVPSGADVQLIVSNIFAKGEPELRTDEMKRFFFGAYQDLDDIIGFLKSVGLVEFRKQTSMGLKDIRKAYFLTQDGIQRIERGLANVPSASWYFDRCQLIKRYFADASGTQLKNRQYAIEEYRETPLGDYIQDIEAMVRTEYFTLFNTQL</sequence>
<keyword evidence="3" id="KW-1185">Reference proteome</keyword>
<reference evidence="3" key="2">
    <citation type="journal article" date="2019" name="Int. J. Syst. Evol. Microbiol.">
        <title>The Global Catalogue of Microorganisms (GCM) 10K type strain sequencing project: providing services to taxonomists for standard genome sequencing and annotation.</title>
        <authorList>
            <consortium name="The Broad Institute Genomics Platform"/>
            <consortium name="The Broad Institute Genome Sequencing Center for Infectious Disease"/>
            <person name="Wu L."/>
            <person name="Ma J."/>
        </authorList>
    </citation>
    <scope>NUCLEOTIDE SEQUENCE [LARGE SCALE GENOMIC DNA]</scope>
    <source>
        <strain evidence="3">JCM 19635</strain>
    </source>
</reference>
<comment type="caution">
    <text evidence="2">The sequence shown here is derived from an EMBL/GenBank/DDBJ whole genome shotgun (WGS) entry which is preliminary data.</text>
</comment>
<evidence type="ECO:0000313" key="1">
    <source>
        <dbReference type="EMBL" id="MFC7671325.1"/>
    </source>
</evidence>
<evidence type="ECO:0000313" key="3">
    <source>
        <dbReference type="Proteomes" id="UP001596513"/>
    </source>
</evidence>
<evidence type="ECO:0000313" key="2">
    <source>
        <dbReference type="EMBL" id="MFC7671403.1"/>
    </source>
</evidence>
<dbReference type="RefSeq" id="WP_380207376.1">
    <property type="nucleotide sequence ID" value="NZ_JBHTEK010000007.1"/>
</dbReference>
<dbReference type="EMBL" id="JBHTEK010000007">
    <property type="protein sequence ID" value="MFC7671403.1"/>
    <property type="molecule type" value="Genomic_DNA"/>
</dbReference>
<dbReference type="Proteomes" id="UP001596513">
    <property type="component" value="Unassembled WGS sequence"/>
</dbReference>
<proteinExistence type="predicted"/>
<protein>
    <recommendedName>
        <fullName evidence="4">DUF4364 family protein</fullName>
    </recommendedName>
</protein>
<gene>
    <name evidence="1" type="ORF">ACFQT0_30915</name>
    <name evidence="2" type="ORF">ACFQT0_31355</name>
</gene>
<name>A0ABW2UGD4_9BACT</name>
<evidence type="ECO:0008006" key="4">
    <source>
        <dbReference type="Google" id="ProtNLM"/>
    </source>
</evidence>
<reference evidence="2" key="1">
    <citation type="journal article" date="2014" name="Int. J. Syst. Evol. Microbiol.">
        <title>Complete genome of a new Firmicutes species belonging to the dominant human colonic microbiota ('Ruminococcus bicirculans') reveals two chromosomes and a selective capacity to utilize plant glucans.</title>
        <authorList>
            <consortium name="NISC Comparative Sequencing Program"/>
            <person name="Wegmann U."/>
            <person name="Louis P."/>
            <person name="Goesmann A."/>
            <person name="Henrissat B."/>
            <person name="Duncan S.H."/>
            <person name="Flint H.J."/>
        </authorList>
    </citation>
    <scope>NUCLEOTIDE SEQUENCE</scope>
    <source>
        <strain evidence="2">JCM 19635</strain>
    </source>
</reference>
<accession>A0ABW2UGD4</accession>
<dbReference type="EMBL" id="JBHTEK010000007">
    <property type="protein sequence ID" value="MFC7671325.1"/>
    <property type="molecule type" value="Genomic_DNA"/>
</dbReference>